<feature type="transmembrane region" description="Helical" evidence="2">
    <location>
        <begin position="532"/>
        <end position="554"/>
    </location>
</feature>
<feature type="transmembrane region" description="Helical" evidence="2">
    <location>
        <begin position="462"/>
        <end position="485"/>
    </location>
</feature>
<keyword evidence="2" id="KW-0812">Transmembrane</keyword>
<feature type="transmembrane region" description="Helical" evidence="2">
    <location>
        <begin position="574"/>
        <end position="596"/>
    </location>
</feature>
<organism evidence="4 5">
    <name type="scientific">Oikopleura dioica</name>
    <name type="common">Tunicate</name>
    <dbReference type="NCBI Taxonomy" id="34765"/>
    <lineage>
        <taxon>Eukaryota</taxon>
        <taxon>Metazoa</taxon>
        <taxon>Chordata</taxon>
        <taxon>Tunicata</taxon>
        <taxon>Appendicularia</taxon>
        <taxon>Copelata</taxon>
        <taxon>Oikopleuridae</taxon>
        <taxon>Oikopleura</taxon>
    </lineage>
</organism>
<dbReference type="PANTHER" id="PTHR45727">
    <property type="entry name" value="NPC INTRACELLULAR CHOLESTEROL TRANSPORTER 1"/>
    <property type="match status" value="1"/>
</dbReference>
<dbReference type="InterPro" id="IPR053958">
    <property type="entry name" value="HMGCR/SNAP/NPC1-like_SSD"/>
</dbReference>
<feature type="transmembrane region" description="Helical" evidence="2">
    <location>
        <begin position="356"/>
        <end position="380"/>
    </location>
</feature>
<reference evidence="4 5" key="1">
    <citation type="submission" date="2021-04" db="EMBL/GenBank/DDBJ databases">
        <authorList>
            <person name="Bliznina A."/>
        </authorList>
    </citation>
    <scope>NUCLEOTIDE SEQUENCE [LARGE SCALE GENOMIC DNA]</scope>
</reference>
<keyword evidence="5" id="KW-1185">Reference proteome</keyword>
<feature type="transmembrane region" description="Helical" evidence="2">
    <location>
        <begin position="429"/>
        <end position="450"/>
    </location>
</feature>
<feature type="transmembrane region" description="Helical" evidence="2">
    <location>
        <begin position="23"/>
        <end position="46"/>
    </location>
</feature>
<dbReference type="InterPro" id="IPR053956">
    <property type="entry name" value="NPC1_MLD"/>
</dbReference>
<feature type="compositionally biased region" description="Basic and acidic residues" evidence="1">
    <location>
        <begin position="991"/>
        <end position="1007"/>
    </location>
</feature>
<dbReference type="SUPFAM" id="SSF82866">
    <property type="entry name" value="Multidrug efflux transporter AcrB transmembrane domain"/>
    <property type="match status" value="2"/>
</dbReference>
<dbReference type="Pfam" id="PF12349">
    <property type="entry name" value="Sterol-sensing"/>
    <property type="match status" value="1"/>
</dbReference>
<feature type="transmembrane region" description="Helical" evidence="2">
    <location>
        <begin position="323"/>
        <end position="344"/>
    </location>
</feature>
<evidence type="ECO:0000313" key="5">
    <source>
        <dbReference type="Proteomes" id="UP001158576"/>
    </source>
</evidence>
<dbReference type="Proteomes" id="UP001158576">
    <property type="component" value="Chromosome PAR"/>
</dbReference>
<gene>
    <name evidence="4" type="ORF">OKIOD_LOCUS1176</name>
</gene>
<feature type="transmembrane region" description="Helical" evidence="2">
    <location>
        <begin position="947"/>
        <end position="970"/>
    </location>
</feature>
<keyword evidence="2" id="KW-1133">Transmembrane helix</keyword>
<proteinExistence type="predicted"/>
<dbReference type="InterPro" id="IPR000731">
    <property type="entry name" value="SSD"/>
</dbReference>
<feature type="transmembrane region" description="Helical" evidence="2">
    <location>
        <begin position="912"/>
        <end position="935"/>
    </location>
</feature>
<keyword evidence="2" id="KW-0472">Membrane</keyword>
<evidence type="ECO:0000313" key="4">
    <source>
        <dbReference type="EMBL" id="CAG5080501.1"/>
    </source>
</evidence>
<dbReference type="Gene3D" id="1.20.1640.10">
    <property type="entry name" value="Multidrug efflux transporter AcrB transmembrane domain"/>
    <property type="match status" value="1"/>
</dbReference>
<name>A0ABN7RQW1_OIKDI</name>
<dbReference type="PANTHER" id="PTHR45727:SF3">
    <property type="entry name" value="NPC1-LIKE INTRACELLULAR CHOLESTEROL TRANSPORTER 1"/>
    <property type="match status" value="1"/>
</dbReference>
<accession>A0ABN7RQW1</accession>
<feature type="transmembrane region" description="Helical" evidence="2">
    <location>
        <begin position="841"/>
        <end position="862"/>
    </location>
</feature>
<evidence type="ECO:0000256" key="2">
    <source>
        <dbReference type="SAM" id="Phobius"/>
    </source>
</evidence>
<protein>
    <submittedName>
        <fullName evidence="4">Oidioi.mRNA.OKI2018_I69.PAR.g9618.t1.cds</fullName>
    </submittedName>
</protein>
<feature type="domain" description="SSD" evidence="3">
    <location>
        <begin position="322"/>
        <end position="487"/>
    </location>
</feature>
<feature type="transmembrane region" description="Helical" evidence="2">
    <location>
        <begin position="386"/>
        <end position="408"/>
    </location>
</feature>
<dbReference type="Pfam" id="PF22314">
    <property type="entry name" value="NPC1_MLD"/>
    <property type="match status" value="1"/>
</dbReference>
<evidence type="ECO:0000259" key="3">
    <source>
        <dbReference type="PROSITE" id="PS50156"/>
    </source>
</evidence>
<evidence type="ECO:0000256" key="1">
    <source>
        <dbReference type="SAM" id="MobiDB-lite"/>
    </source>
</evidence>
<feature type="transmembrane region" description="Helical" evidence="2">
    <location>
        <begin position="868"/>
        <end position="891"/>
    </location>
</feature>
<sequence length="1032" mass="116813">MDKVRYKSVMFLQSAFHWWAKRFVLRFPILNILFSVAWTATLLAGFKDIEFTTDPIRLWASPESRSFKEYTKYNEYFNPFYRASMMIARLRPEYAKMNGGDFQYSSPQGTFTIDNSLKREYWDELYDLQMRLKNLNASYEFDGEKRYVTWDQTCLNPLAKEENGCSLFSPFNYFQNDRDLIWKDDWYFVKVDQTREETSYLDHLIYCARSPSSLGNKFLVNIEDDFVNGLPCAGDFGSPIFPYLAFGGYEDDDYWNGEAMIFNFINSNVEDKDSEEFARVMAWEAEFIDIMTEEAPKLKYYDVAYFCERSIEDEIDKTAEEDVGIFIIAYVVIFLYITIALGKYSSIRRVPIDMKVSLAVSGIIVILASAFAATGIFGWLGVASNLIVVEVVPFLLLAIGADNVFILVMDIQREKRRDGESLDDLIARVFSRAGPSMLLCAITESTVFFMGSVIDMPAIKVFALNAGIAILFNFILQITAFLAIVKLDLSRQNGNRWDIICCYKSRSDKDAVNENKESVIDKFFRNYFTPVLMHDLVGFVVICAFSAMFGYSLYSISTAVVGLNQNLSVPLNSYVAKYFDFMETYLMVGVPVYFVLEGKYPFHKEEFSNLICGTSGCDLFSLSEQISRASLQPEKSKIATQATIWVDDYKDWLKPSSSCCRTENCNYRIDPDDPEYNQKCDFCPANVDAPAFPIFENSCLDCQRGILSPEKAEESFKTYLDYFLLDKPNEFCSKGGYASYSAAVNYTMADEVVYDSIAASAYMAYHPVCVDSVDCQANLEMGRELAHNITLTIREKVATINNQSGLVLGDEDYVDPESISVWTYAIYYPYYEQYITLGGDALIQLGICLIPVFVFTFILLGFDVVSGLIVLVTVDLISAAGLSVEFCGHTVRTFALTTEGTRKDRTIQTMSVMGPSVLLGVALTNLPGIVCLNWASAQLIEIFFFRMNFVMTLLGIAHGLILLPVILAYFGPNPNKAKIYEEQQEAIAELGRTRSETKTDKKTDSIKMKPSSKIDPAEPSAPGYADLEESAF</sequence>
<dbReference type="EMBL" id="OU015568">
    <property type="protein sequence ID" value="CAG5080501.1"/>
    <property type="molecule type" value="Genomic_DNA"/>
</dbReference>
<dbReference type="PROSITE" id="PS50156">
    <property type="entry name" value="SSD"/>
    <property type="match status" value="1"/>
</dbReference>
<feature type="region of interest" description="Disordered" evidence="1">
    <location>
        <begin position="990"/>
        <end position="1032"/>
    </location>
</feature>